<dbReference type="AlphaFoldDB" id="A0A4U0NHJ4"/>
<proteinExistence type="predicted"/>
<accession>A0A4U0NHJ4</accession>
<reference evidence="1 2" key="1">
    <citation type="submission" date="2019-04" db="EMBL/GenBank/DDBJ databases">
        <title>Sphingobacterium olei sp. nov., isolated from oil-contaminated soil.</title>
        <authorList>
            <person name="Liu B."/>
        </authorList>
    </citation>
    <scope>NUCLEOTIDE SEQUENCE [LARGE SCALE GENOMIC DNA]</scope>
    <source>
        <strain evidence="1 2">HAL-9</strain>
    </source>
</reference>
<name>A0A4U0NHJ4_9SPHI</name>
<dbReference type="RefSeq" id="WP_136902354.1">
    <property type="nucleotide sequence ID" value="NZ_SUME01000007.1"/>
</dbReference>
<keyword evidence="2" id="KW-1185">Reference proteome</keyword>
<protein>
    <submittedName>
        <fullName evidence="1">Uncharacterized protein</fullName>
    </submittedName>
</protein>
<organism evidence="1 2">
    <name type="scientific">Sphingobacterium olei</name>
    <dbReference type="NCBI Taxonomy" id="2571155"/>
    <lineage>
        <taxon>Bacteria</taxon>
        <taxon>Pseudomonadati</taxon>
        <taxon>Bacteroidota</taxon>
        <taxon>Sphingobacteriia</taxon>
        <taxon>Sphingobacteriales</taxon>
        <taxon>Sphingobacteriaceae</taxon>
        <taxon>Sphingobacterium</taxon>
    </lineage>
</organism>
<gene>
    <name evidence="1" type="ORF">FAZ15_16070</name>
</gene>
<sequence>MKHLEELAVNGAKLEPEYLKLLGQTHQRALHSVIDDVLSRGAIQYRKMYYSRGNEIMFAPPRAAGELPAVIHFR</sequence>
<evidence type="ECO:0000313" key="1">
    <source>
        <dbReference type="EMBL" id="TJZ53560.1"/>
    </source>
</evidence>
<evidence type="ECO:0000313" key="2">
    <source>
        <dbReference type="Proteomes" id="UP000306808"/>
    </source>
</evidence>
<dbReference type="EMBL" id="SUME01000007">
    <property type="protein sequence ID" value="TJZ53560.1"/>
    <property type="molecule type" value="Genomic_DNA"/>
</dbReference>
<comment type="caution">
    <text evidence="1">The sequence shown here is derived from an EMBL/GenBank/DDBJ whole genome shotgun (WGS) entry which is preliminary data.</text>
</comment>
<dbReference type="OrthoDB" id="9765204at2"/>
<dbReference type="Proteomes" id="UP000306808">
    <property type="component" value="Unassembled WGS sequence"/>
</dbReference>